<comment type="domain">
    <text evidence="7">Comprises of two domains. The C-terminal domain contains the binding site for glutamine and catalyzes the hydrolysis of this substrate to glutamate and ammonia. The N-terminal domain is anticipated to bind ATP and cobyrinate and catalyzes the ultimate synthesis of the diamide product. The ammonia produced via the glutaminase domain is probably translocated to the adjacent domain via a molecular tunnel, where it reacts with an activated intermediate.</text>
</comment>
<name>A0ABV1BHN0_9FIRM</name>
<dbReference type="NCBIfam" id="NF002204">
    <property type="entry name" value="PRK01077.1"/>
    <property type="match status" value="1"/>
</dbReference>
<dbReference type="InterPro" id="IPR011698">
    <property type="entry name" value="GATase_3"/>
</dbReference>
<dbReference type="Pfam" id="PF07685">
    <property type="entry name" value="GATase_3"/>
    <property type="match status" value="1"/>
</dbReference>
<evidence type="ECO:0000259" key="9">
    <source>
        <dbReference type="Pfam" id="PF07685"/>
    </source>
</evidence>
<comment type="catalytic activity">
    <reaction evidence="7">
        <text>cob(II)yrinate + 2 L-glutamine + 2 ATP + 2 H2O = cob(II)yrinate a,c diamide + 2 L-glutamate + 2 ADP + 2 phosphate + 2 H(+)</text>
        <dbReference type="Rhea" id="RHEA:26289"/>
        <dbReference type="ChEBI" id="CHEBI:15377"/>
        <dbReference type="ChEBI" id="CHEBI:15378"/>
        <dbReference type="ChEBI" id="CHEBI:29985"/>
        <dbReference type="ChEBI" id="CHEBI:30616"/>
        <dbReference type="ChEBI" id="CHEBI:43474"/>
        <dbReference type="ChEBI" id="CHEBI:58359"/>
        <dbReference type="ChEBI" id="CHEBI:58537"/>
        <dbReference type="ChEBI" id="CHEBI:58894"/>
        <dbReference type="ChEBI" id="CHEBI:456216"/>
        <dbReference type="EC" id="6.3.5.11"/>
    </reaction>
</comment>
<comment type="function">
    <text evidence="7">Catalyzes the ATP-dependent amidation of the two carboxylate groups at positions a and c of cobyrinate, using either L-glutamine or ammonia as the nitrogen source.</text>
</comment>
<dbReference type="InterPro" id="IPR004484">
    <property type="entry name" value="CbiA/CobB_synth"/>
</dbReference>
<dbReference type="Pfam" id="PF01656">
    <property type="entry name" value="CbiA"/>
    <property type="match status" value="1"/>
</dbReference>
<gene>
    <name evidence="7" type="primary">cbiA</name>
    <name evidence="10" type="ORF">WMO28_14515</name>
</gene>
<proteinExistence type="inferred from homology"/>
<dbReference type="HAMAP" id="MF_00027">
    <property type="entry name" value="CobB_CbiA"/>
    <property type="match status" value="1"/>
</dbReference>
<evidence type="ECO:0000256" key="5">
    <source>
        <dbReference type="ARBA" id="ARBA00022842"/>
    </source>
</evidence>
<evidence type="ECO:0000259" key="8">
    <source>
        <dbReference type="Pfam" id="PF01656"/>
    </source>
</evidence>
<keyword evidence="4 7" id="KW-0067">ATP-binding</keyword>
<dbReference type="RefSeq" id="WP_178645129.1">
    <property type="nucleotide sequence ID" value="NZ_JBBMEJ010000022.1"/>
</dbReference>
<evidence type="ECO:0000313" key="11">
    <source>
        <dbReference type="Proteomes" id="UP001473063"/>
    </source>
</evidence>
<feature type="domain" description="CobQ/CobB/MinD/ParA nucleotide binding" evidence="8">
    <location>
        <begin position="6"/>
        <end position="184"/>
    </location>
</feature>
<keyword evidence="7" id="KW-0169">Cobalamin biosynthesis</keyword>
<reference evidence="10 11" key="1">
    <citation type="submission" date="2024-03" db="EMBL/GenBank/DDBJ databases">
        <title>Human intestinal bacterial collection.</title>
        <authorList>
            <person name="Pauvert C."/>
            <person name="Hitch T.C.A."/>
            <person name="Clavel T."/>
        </authorList>
    </citation>
    <scope>NUCLEOTIDE SEQUENCE [LARGE SCALE GENOMIC DNA]</scope>
    <source>
        <strain evidence="10 11">CLA-JM-H16</strain>
    </source>
</reference>
<evidence type="ECO:0000256" key="3">
    <source>
        <dbReference type="ARBA" id="ARBA00022741"/>
    </source>
</evidence>
<sequence>MKIPRILLAAGASGSGKTLITCGLLQALVNRGLKTASFKCGPDYIDPMFHSRVIGTKSRNLDTFFTGEDRTRYLLAKNTAGYEIAVMEGVMGYYDGVAGTTTKASAYDLASATDTPVILIVNSRGMSVSLAAYVKGFLEYRKDSHIQGVIFNQMSPMLYPRMKKLLEEELSVKVLGYVPKVEDCVIESRHLGLVLPEEIPELKARLMKLSEVLEKTLDIDGILELAGEAPELSASEDLKDADPAFGYRTEEPVRIGVADDEAFCFFYADNLALLEQMGAKLVHFSPIHDRELPENLDGLLLCGGYPELNGEALENNQSMCSAIRETILDGMPCLAECGGFMYLHQEMEDMDGKFRKLCGVIPGKAFRTPKLNRFGYITLTEKTDTGMGEIPAHEFHYFDSTNCGEAFHAAKPASTRGWDCMHREGRLIAGFPHLYYYGNPKVPAHFLGNALEYKKERRQKKDAEI</sequence>
<feature type="site" description="Increases nucleophilicity of active site Cys" evidence="7">
    <location>
        <position position="433"/>
    </location>
</feature>
<dbReference type="PANTHER" id="PTHR43873">
    <property type="entry name" value="COBYRINATE A,C-DIAMIDE SYNTHASE"/>
    <property type="match status" value="1"/>
</dbReference>
<comment type="cofactor">
    <cofactor evidence="1 7">
        <name>Mg(2+)</name>
        <dbReference type="ChEBI" id="CHEBI:18420"/>
    </cofactor>
</comment>
<evidence type="ECO:0000256" key="4">
    <source>
        <dbReference type="ARBA" id="ARBA00022840"/>
    </source>
</evidence>
<evidence type="ECO:0000313" key="10">
    <source>
        <dbReference type="EMBL" id="MEQ2372118.1"/>
    </source>
</evidence>
<dbReference type="Gene3D" id="3.40.50.880">
    <property type="match status" value="1"/>
</dbReference>
<comment type="pathway">
    <text evidence="7">Cofactor biosynthesis; adenosylcobalamin biosynthesis; cob(II)yrinate a,c-diamide from sirohydrochlorin (anaerobic route): step 10/10.</text>
</comment>
<organism evidence="10 11">
    <name type="scientific">Blautia aquisgranensis</name>
    <dbReference type="NCBI Taxonomy" id="3133153"/>
    <lineage>
        <taxon>Bacteria</taxon>
        <taxon>Bacillati</taxon>
        <taxon>Bacillota</taxon>
        <taxon>Clostridia</taxon>
        <taxon>Lachnospirales</taxon>
        <taxon>Lachnospiraceae</taxon>
        <taxon>Blautia</taxon>
    </lineage>
</organism>
<accession>A0ABV1BHN0</accession>
<feature type="domain" description="CobB/CobQ-like glutamine amidotransferase" evidence="9">
    <location>
        <begin position="254"/>
        <end position="434"/>
    </location>
</feature>
<dbReference type="InterPro" id="IPR027417">
    <property type="entry name" value="P-loop_NTPase"/>
</dbReference>
<keyword evidence="3 7" id="KW-0547">Nucleotide-binding</keyword>
<keyword evidence="6 7" id="KW-0315">Glutamine amidotransferase</keyword>
<evidence type="ECO:0000256" key="1">
    <source>
        <dbReference type="ARBA" id="ARBA00001946"/>
    </source>
</evidence>
<dbReference type="PROSITE" id="PS51274">
    <property type="entry name" value="GATASE_COBBQ"/>
    <property type="match status" value="1"/>
</dbReference>
<evidence type="ECO:0000256" key="6">
    <source>
        <dbReference type="ARBA" id="ARBA00022962"/>
    </source>
</evidence>
<keyword evidence="11" id="KW-1185">Reference proteome</keyword>
<evidence type="ECO:0000256" key="2">
    <source>
        <dbReference type="ARBA" id="ARBA00022598"/>
    </source>
</evidence>
<keyword evidence="5 7" id="KW-0460">Magnesium</keyword>
<dbReference type="NCBIfam" id="TIGR00379">
    <property type="entry name" value="cobB"/>
    <property type="match status" value="1"/>
</dbReference>
<comment type="miscellaneous">
    <text evidence="7">The a and c carboxylates of cobyrinate are activated for nucleophilic attack via formation of a phosphorylated intermediate by ATP. CbiA catalyzes first the amidation of the c-carboxylate, and then that of the a-carboxylate.</text>
</comment>
<dbReference type="SUPFAM" id="SSF52317">
    <property type="entry name" value="Class I glutamine amidotransferase-like"/>
    <property type="match status" value="1"/>
</dbReference>
<comment type="similarity">
    <text evidence="7">Belongs to the CobB/CbiA family.</text>
</comment>
<dbReference type="CDD" id="cd05388">
    <property type="entry name" value="CobB_N"/>
    <property type="match status" value="1"/>
</dbReference>
<dbReference type="Gene3D" id="3.40.50.300">
    <property type="entry name" value="P-loop containing nucleotide triphosphate hydrolases"/>
    <property type="match status" value="1"/>
</dbReference>
<dbReference type="EMBL" id="JBBMEJ010000022">
    <property type="protein sequence ID" value="MEQ2372118.1"/>
    <property type="molecule type" value="Genomic_DNA"/>
</dbReference>
<dbReference type="PANTHER" id="PTHR43873:SF1">
    <property type="entry name" value="COBYRINATE A,C-DIAMIDE SYNTHASE"/>
    <property type="match status" value="1"/>
</dbReference>
<dbReference type="Proteomes" id="UP001473063">
    <property type="component" value="Unassembled WGS sequence"/>
</dbReference>
<dbReference type="InterPro" id="IPR029062">
    <property type="entry name" value="Class_I_gatase-like"/>
</dbReference>
<keyword evidence="2 7" id="KW-0436">Ligase</keyword>
<evidence type="ECO:0000256" key="7">
    <source>
        <dbReference type="HAMAP-Rule" id="MF_00027"/>
    </source>
</evidence>
<protein>
    <recommendedName>
        <fullName evidence="7">Cobyrinate a,c-diamide synthase</fullName>
        <ecNumber evidence="7">6.3.5.11</ecNumber>
    </recommendedName>
    <alternativeName>
        <fullName evidence="7">Cobyrinic acid a,c-diamide synthetase</fullName>
    </alternativeName>
</protein>
<dbReference type="SUPFAM" id="SSF52540">
    <property type="entry name" value="P-loop containing nucleoside triphosphate hydrolases"/>
    <property type="match status" value="1"/>
</dbReference>
<dbReference type="EC" id="6.3.5.11" evidence="7"/>
<feature type="active site" description="Nucleophile" evidence="7">
    <location>
        <position position="337"/>
    </location>
</feature>
<dbReference type="InterPro" id="IPR002586">
    <property type="entry name" value="CobQ/CobB/MinD/ParA_Nub-bd_dom"/>
</dbReference>
<comment type="caution">
    <text evidence="10">The sequence shown here is derived from an EMBL/GenBank/DDBJ whole genome shotgun (WGS) entry which is preliminary data.</text>
</comment>